<dbReference type="GO" id="GO:0016829">
    <property type="term" value="F:lyase activity"/>
    <property type="evidence" value="ECO:0007669"/>
    <property type="project" value="UniProtKB-KW"/>
</dbReference>
<dbReference type="Gene3D" id="3.10.180.10">
    <property type="entry name" value="2,3-Dihydroxybiphenyl 1,2-Dioxygenase, domain 1"/>
    <property type="match status" value="1"/>
</dbReference>
<comment type="caution">
    <text evidence="2">The sequence shown here is derived from an EMBL/GenBank/DDBJ whole genome shotgun (WGS) entry which is preliminary data.</text>
</comment>
<dbReference type="InterPro" id="IPR004360">
    <property type="entry name" value="Glyas_Fos-R_dOase_dom"/>
</dbReference>
<dbReference type="InterPro" id="IPR029068">
    <property type="entry name" value="Glyas_Bleomycin-R_OHBP_Dase"/>
</dbReference>
<accession>A0A7W7H2G2</accession>
<sequence length="69" mass="7341">MQTRERMLPYVTVYIDVLDMDAALETISGLGGSVMVPPTRINDSLSFALFRDPAGNAVGLLQGEALTAA</sequence>
<name>A0A7W7H2G2_9ACTN</name>
<reference evidence="2 3" key="1">
    <citation type="submission" date="2020-08" db="EMBL/GenBank/DDBJ databases">
        <title>Sequencing the genomes of 1000 actinobacteria strains.</title>
        <authorList>
            <person name="Klenk H.-P."/>
        </authorList>
    </citation>
    <scope>NUCLEOTIDE SEQUENCE [LARGE SCALE GENOMIC DNA]</scope>
    <source>
        <strain evidence="2 3">DSM 45809</strain>
    </source>
</reference>
<keyword evidence="2" id="KW-0456">Lyase</keyword>
<keyword evidence="3" id="KW-1185">Reference proteome</keyword>
<dbReference type="Proteomes" id="UP000546162">
    <property type="component" value="Unassembled WGS sequence"/>
</dbReference>
<dbReference type="SUPFAM" id="SSF54593">
    <property type="entry name" value="Glyoxalase/Bleomycin resistance protein/Dihydroxybiphenyl dioxygenase"/>
    <property type="match status" value="1"/>
</dbReference>
<evidence type="ECO:0000313" key="2">
    <source>
        <dbReference type="EMBL" id="MBB4742760.1"/>
    </source>
</evidence>
<dbReference type="EMBL" id="JACHNB010000001">
    <property type="protein sequence ID" value="MBB4742760.1"/>
    <property type="molecule type" value="Genomic_DNA"/>
</dbReference>
<evidence type="ECO:0000259" key="1">
    <source>
        <dbReference type="Pfam" id="PF00903"/>
    </source>
</evidence>
<dbReference type="Pfam" id="PF00903">
    <property type="entry name" value="Glyoxalase"/>
    <property type="match status" value="1"/>
</dbReference>
<evidence type="ECO:0000313" key="3">
    <source>
        <dbReference type="Proteomes" id="UP000546162"/>
    </source>
</evidence>
<proteinExistence type="predicted"/>
<feature type="domain" description="Glyoxalase/fosfomycin resistance/dioxygenase" evidence="1">
    <location>
        <begin position="13"/>
        <end position="58"/>
    </location>
</feature>
<dbReference type="RefSeq" id="WP_185043083.1">
    <property type="nucleotide sequence ID" value="NZ_BAABFG010000005.1"/>
</dbReference>
<gene>
    <name evidence="2" type="ORF">BJY16_006219</name>
</gene>
<organism evidence="2 3">
    <name type="scientific">Actinoplanes octamycinicus</name>
    <dbReference type="NCBI Taxonomy" id="135948"/>
    <lineage>
        <taxon>Bacteria</taxon>
        <taxon>Bacillati</taxon>
        <taxon>Actinomycetota</taxon>
        <taxon>Actinomycetes</taxon>
        <taxon>Micromonosporales</taxon>
        <taxon>Micromonosporaceae</taxon>
        <taxon>Actinoplanes</taxon>
    </lineage>
</organism>
<protein>
    <submittedName>
        <fullName evidence="2">Putative enzyme related to lactoylglutathione lyase</fullName>
    </submittedName>
</protein>
<dbReference type="AlphaFoldDB" id="A0A7W7H2G2"/>